<dbReference type="PANTHER" id="PTHR36720">
    <property type="entry name" value="TAF RNA POLYMERASE I SUBUNIT A"/>
    <property type="match status" value="1"/>
</dbReference>
<dbReference type="InterPro" id="IPR039495">
    <property type="entry name" value="TAF1A"/>
</dbReference>
<dbReference type="GO" id="GO:0006360">
    <property type="term" value="P:transcription by RNA polymerase I"/>
    <property type="evidence" value="ECO:0007669"/>
    <property type="project" value="InterPro"/>
</dbReference>
<evidence type="ECO:0000313" key="2">
    <source>
        <dbReference type="Proteomes" id="UP001314170"/>
    </source>
</evidence>
<evidence type="ECO:0000313" key="1">
    <source>
        <dbReference type="EMBL" id="CAK7350072.1"/>
    </source>
</evidence>
<organism evidence="1 2">
    <name type="scientific">Dovyalis caffra</name>
    <dbReference type="NCBI Taxonomy" id="77055"/>
    <lineage>
        <taxon>Eukaryota</taxon>
        <taxon>Viridiplantae</taxon>
        <taxon>Streptophyta</taxon>
        <taxon>Embryophyta</taxon>
        <taxon>Tracheophyta</taxon>
        <taxon>Spermatophyta</taxon>
        <taxon>Magnoliopsida</taxon>
        <taxon>eudicotyledons</taxon>
        <taxon>Gunneridae</taxon>
        <taxon>Pentapetalae</taxon>
        <taxon>rosids</taxon>
        <taxon>fabids</taxon>
        <taxon>Malpighiales</taxon>
        <taxon>Salicaceae</taxon>
        <taxon>Flacourtieae</taxon>
        <taxon>Dovyalis</taxon>
    </lineage>
</organism>
<accession>A0AAV1SH39</accession>
<keyword evidence="2" id="KW-1185">Reference proteome</keyword>
<dbReference type="EMBL" id="CAWUPB010001184">
    <property type="protein sequence ID" value="CAK7350072.1"/>
    <property type="molecule type" value="Genomic_DNA"/>
</dbReference>
<sequence>MAGHLPTGEEASGSKALETPTMELQDYVDSKKSKKRKRSSTAILANACHSSKLEKFYTRVMLSLTKPSYLLGLGFNFIRQENRTRLFHLLRKLVRQHNWTEAAGVLSVFLIATRKDKSPILNRFKYTVSMELLKHIEGDDVSLSAISGIYDTWMERIGTKLSKKETRMGKWKSLMQEHGYENHPLFNMMLGLISSQLWYSSIPEEIQWKDPFQFHPPTHSDMPATPAQPEMSATRISHEIGDTEGHNAVVNEERDASFHCNSESSVMQDKDISGEVDGSFHGEVLPVEVGKLHKENLPRDFQLQGFYMRSAESDASFDDNGGHMHFVPNLAAFVDKSILNLEKASLMFLKVLIILLPDDAADVGSVASWKWLWGRSKSSWLLPLQTGNWELDQFVHDEEYRNAVKYLQEAVNSTPPVSAALLPLIQGNVVAAFSYACIVPETIRFITVVFPLAGENIEALEELEKFCANSSFALPKRMKADLFDRLDPNNSVVLATCYEDTLKSDPKCSQSLARLVSLHQKGDYSLQSLLEMIALHLDAAFVEYDTWREFALCFLKVSQCEEDEMSVCQPGNEGEISKALEVSLQMVVDTSFRQEHPCIRYCHRVCQACLCKAASET</sequence>
<comment type="caution">
    <text evidence="1">The sequence shown here is derived from an EMBL/GenBank/DDBJ whole genome shotgun (WGS) entry which is preliminary data.</text>
</comment>
<dbReference type="Pfam" id="PF14929">
    <property type="entry name" value="TAF1_subA"/>
    <property type="match status" value="2"/>
</dbReference>
<reference evidence="1 2" key="1">
    <citation type="submission" date="2024-01" db="EMBL/GenBank/DDBJ databases">
        <authorList>
            <person name="Waweru B."/>
        </authorList>
    </citation>
    <scope>NUCLEOTIDE SEQUENCE [LARGE SCALE GENOMIC DNA]</scope>
</reference>
<gene>
    <name evidence="1" type="ORF">DCAF_LOCUS22796</name>
</gene>
<dbReference type="Proteomes" id="UP001314170">
    <property type="component" value="Unassembled WGS sequence"/>
</dbReference>
<dbReference type="GO" id="GO:0000120">
    <property type="term" value="C:RNA polymerase I transcription regulator complex"/>
    <property type="evidence" value="ECO:0007669"/>
    <property type="project" value="InterPro"/>
</dbReference>
<proteinExistence type="predicted"/>
<dbReference type="PANTHER" id="PTHR36720:SF1">
    <property type="entry name" value="TAF RNA POLYMERASE I SUBUNIT A"/>
    <property type="match status" value="1"/>
</dbReference>
<protein>
    <submittedName>
        <fullName evidence="1">Uncharacterized protein</fullName>
    </submittedName>
</protein>
<dbReference type="AlphaFoldDB" id="A0AAV1SH39"/>
<name>A0AAV1SH39_9ROSI</name>